<evidence type="ECO:0000313" key="4">
    <source>
        <dbReference type="EMBL" id="QJR12190.1"/>
    </source>
</evidence>
<feature type="transmembrane region" description="Helical" evidence="1">
    <location>
        <begin position="214"/>
        <end position="238"/>
    </location>
</feature>
<dbReference type="PANTHER" id="PTHR46663:SF3">
    <property type="entry name" value="SLL0267 PROTEIN"/>
    <property type="match status" value="1"/>
</dbReference>
<dbReference type="EMBL" id="CP053069">
    <property type="protein sequence ID" value="QJR12190.1"/>
    <property type="molecule type" value="Genomic_DNA"/>
</dbReference>
<dbReference type="InterPro" id="IPR011623">
    <property type="entry name" value="7TMR_DISM_rcpt_extracell_dom1"/>
</dbReference>
<feature type="chain" id="PRO_5026976456" description="GGDEF domain-containing protein" evidence="2">
    <location>
        <begin position="25"/>
        <end position="596"/>
    </location>
</feature>
<feature type="transmembrane region" description="Helical" evidence="1">
    <location>
        <begin position="250"/>
        <end position="268"/>
    </location>
</feature>
<dbReference type="NCBIfam" id="TIGR00254">
    <property type="entry name" value="GGDEF"/>
    <property type="match status" value="1"/>
</dbReference>
<dbReference type="InterPro" id="IPR043128">
    <property type="entry name" value="Rev_trsase/Diguanyl_cyclase"/>
</dbReference>
<keyword evidence="1" id="KW-1133">Transmembrane helix</keyword>
<dbReference type="RefSeq" id="WP_171094177.1">
    <property type="nucleotide sequence ID" value="NZ_CP053069.1"/>
</dbReference>
<dbReference type="SUPFAM" id="SSF55073">
    <property type="entry name" value="Nucleotide cyclase"/>
    <property type="match status" value="1"/>
</dbReference>
<dbReference type="Pfam" id="PF07696">
    <property type="entry name" value="7TMR-DISMED2"/>
    <property type="match status" value="1"/>
</dbReference>
<feature type="transmembrane region" description="Helical" evidence="1">
    <location>
        <begin position="184"/>
        <end position="207"/>
    </location>
</feature>
<dbReference type="InterPro" id="IPR052163">
    <property type="entry name" value="DGC-Regulatory_Protein"/>
</dbReference>
<reference evidence="4 5" key="1">
    <citation type="submission" date="2020-04" db="EMBL/GenBank/DDBJ databases">
        <title>Usitatibacter rugosus gen. nov., sp. nov. and Usitatibacter palustris sp. nov., novel members of Usitatibacteraceae fam. nov. within the order Nitrosomonadales isolated from soil.</title>
        <authorList>
            <person name="Huber K.J."/>
            <person name="Neumann-Schaal M."/>
            <person name="Geppert A."/>
            <person name="Luckner M."/>
            <person name="Wanner G."/>
            <person name="Overmann J."/>
        </authorList>
    </citation>
    <scope>NUCLEOTIDE SEQUENCE [LARGE SCALE GENOMIC DNA]</scope>
    <source>
        <strain evidence="4 5">0125_3</strain>
    </source>
</reference>
<dbReference type="InterPro" id="IPR011622">
    <property type="entry name" value="7TMR_DISM_rcpt_extracell_dom2"/>
</dbReference>
<dbReference type="CDD" id="cd01949">
    <property type="entry name" value="GGDEF"/>
    <property type="match status" value="1"/>
</dbReference>
<dbReference type="Pfam" id="PF00990">
    <property type="entry name" value="GGDEF"/>
    <property type="match status" value="1"/>
</dbReference>
<dbReference type="GO" id="GO:0003824">
    <property type="term" value="F:catalytic activity"/>
    <property type="evidence" value="ECO:0007669"/>
    <property type="project" value="UniProtKB-ARBA"/>
</dbReference>
<dbReference type="Gene3D" id="2.60.40.2380">
    <property type="match status" value="1"/>
</dbReference>
<proteinExistence type="predicted"/>
<sequence length="596" mass="66237">MGTLRFIRNLLALAALAVPGAILAAPAWLDSRLPGVPIGTHVEYLEDTTGSLTLRDVSSRPWLDAFVQNRSENLNLGFRDSTIWLRIRLERGAALGPWMLEVSYPMLDNLQFYSPGSTIPLVAGDHTRLSDRVFADRHFVFPVDAPDLGVNVYYLRVKQVGTMSVPIRLWDRASFDTAKRDETFLLGSYFGLLFVMMAYNLFLYFIVRDRAYAAYVVFVGSMGFVIGLNNGFGGLYLWPEAPAIGDWAQVAAAPIACAAGAFFSRLFLQTRIYAPRVDRLLLAIVAAGVTMALIATSLPRVIVFWFDHLIALTTIIAAYGCGIVAYRAGFKPASYYLIAFFTVFAGGLLMVARNFGLPASVFTDYGLQIGSALEVVLLSMGLADRINSLRREKEQAQGVAQERERTAMLLRESEERMRYQAQHDPLTGLPNRWLLRDRLLQAVARAKRDRTAFAVALVDLDNFKTVNDSLGHDVGDLLLVEVAQRLSGCIRERDTIARLGGDEFVFVLEDLAAPEDSALVARKIIDVLATPFPIAGELLRTSPSIGISLYPEDGQDPDFLLKFADIAMYRAKSAGRNCYRFYHDPEQLHAYDKTVE</sequence>
<protein>
    <recommendedName>
        <fullName evidence="3">GGDEF domain-containing protein</fullName>
    </recommendedName>
</protein>
<evidence type="ECO:0000313" key="5">
    <source>
        <dbReference type="Proteomes" id="UP000501534"/>
    </source>
</evidence>
<accession>A0A6M4GY26</accession>
<dbReference type="InterPro" id="IPR029787">
    <property type="entry name" value="Nucleotide_cyclase"/>
</dbReference>
<feature type="transmembrane region" description="Helical" evidence="1">
    <location>
        <begin position="280"/>
        <end position="298"/>
    </location>
</feature>
<keyword evidence="1" id="KW-0812">Transmembrane</keyword>
<keyword evidence="2" id="KW-0732">Signal</keyword>
<gene>
    <name evidence="4" type="ORF">DSM104443_03275</name>
</gene>
<dbReference type="PROSITE" id="PS50887">
    <property type="entry name" value="GGDEF"/>
    <property type="match status" value="1"/>
</dbReference>
<dbReference type="KEGG" id="uru:DSM104443_03275"/>
<keyword evidence="5" id="KW-1185">Reference proteome</keyword>
<dbReference type="Gene3D" id="3.30.70.270">
    <property type="match status" value="1"/>
</dbReference>
<dbReference type="FunFam" id="3.30.70.270:FF:000001">
    <property type="entry name" value="Diguanylate cyclase domain protein"/>
    <property type="match status" value="1"/>
</dbReference>
<feature type="signal peptide" evidence="2">
    <location>
        <begin position="1"/>
        <end position="24"/>
    </location>
</feature>
<feature type="domain" description="GGDEF" evidence="3">
    <location>
        <begin position="451"/>
        <end position="584"/>
    </location>
</feature>
<feature type="transmembrane region" description="Helical" evidence="1">
    <location>
        <begin position="304"/>
        <end position="326"/>
    </location>
</feature>
<organism evidence="4 5">
    <name type="scientific">Usitatibacter rugosus</name>
    <dbReference type="NCBI Taxonomy" id="2732067"/>
    <lineage>
        <taxon>Bacteria</taxon>
        <taxon>Pseudomonadati</taxon>
        <taxon>Pseudomonadota</taxon>
        <taxon>Betaproteobacteria</taxon>
        <taxon>Nitrosomonadales</taxon>
        <taxon>Usitatibacteraceae</taxon>
        <taxon>Usitatibacter</taxon>
    </lineage>
</organism>
<keyword evidence="1" id="KW-0472">Membrane</keyword>
<dbReference type="AlphaFoldDB" id="A0A6M4GY26"/>
<name>A0A6M4GY26_9PROT</name>
<evidence type="ECO:0000256" key="1">
    <source>
        <dbReference type="SAM" id="Phobius"/>
    </source>
</evidence>
<dbReference type="PANTHER" id="PTHR46663">
    <property type="entry name" value="DIGUANYLATE CYCLASE DGCT-RELATED"/>
    <property type="match status" value="1"/>
</dbReference>
<dbReference type="Proteomes" id="UP000501534">
    <property type="component" value="Chromosome"/>
</dbReference>
<dbReference type="Pfam" id="PF07695">
    <property type="entry name" value="7TMR-DISM_7TM"/>
    <property type="match status" value="1"/>
</dbReference>
<dbReference type="InterPro" id="IPR000160">
    <property type="entry name" value="GGDEF_dom"/>
</dbReference>
<dbReference type="SMART" id="SM00267">
    <property type="entry name" value="GGDEF"/>
    <property type="match status" value="1"/>
</dbReference>
<evidence type="ECO:0000259" key="3">
    <source>
        <dbReference type="PROSITE" id="PS50887"/>
    </source>
</evidence>
<feature type="transmembrane region" description="Helical" evidence="1">
    <location>
        <begin position="333"/>
        <end position="353"/>
    </location>
</feature>
<evidence type="ECO:0000256" key="2">
    <source>
        <dbReference type="SAM" id="SignalP"/>
    </source>
</evidence>